<feature type="chain" id="PRO_5046678122" evidence="2">
    <location>
        <begin position="26"/>
        <end position="199"/>
    </location>
</feature>
<organism evidence="3 4">
    <name type="scientific">Duganella qianjiadongensis</name>
    <dbReference type="NCBI Taxonomy" id="2692176"/>
    <lineage>
        <taxon>Bacteria</taxon>
        <taxon>Pseudomonadati</taxon>
        <taxon>Pseudomonadota</taxon>
        <taxon>Betaproteobacteria</taxon>
        <taxon>Burkholderiales</taxon>
        <taxon>Oxalobacteraceae</taxon>
        <taxon>Telluria group</taxon>
        <taxon>Duganella</taxon>
    </lineage>
</organism>
<evidence type="ECO:0000313" key="3">
    <source>
        <dbReference type="EMBL" id="MYM38983.1"/>
    </source>
</evidence>
<protein>
    <submittedName>
        <fullName evidence="3">Uncharacterized protein</fullName>
    </submittedName>
</protein>
<evidence type="ECO:0000256" key="1">
    <source>
        <dbReference type="SAM" id="MobiDB-lite"/>
    </source>
</evidence>
<evidence type="ECO:0000256" key="2">
    <source>
        <dbReference type="SAM" id="SignalP"/>
    </source>
</evidence>
<feature type="region of interest" description="Disordered" evidence="1">
    <location>
        <begin position="160"/>
        <end position="199"/>
    </location>
</feature>
<dbReference type="EMBL" id="WWCM01000003">
    <property type="protein sequence ID" value="MYM38983.1"/>
    <property type="molecule type" value="Genomic_DNA"/>
</dbReference>
<feature type="signal peptide" evidence="2">
    <location>
        <begin position="1"/>
        <end position="25"/>
    </location>
</feature>
<accession>A0ABW9VH78</accession>
<sequence length="199" mass="21383">MRSRRVLFASSLAGSLILASFAVLAAPKLARKPAAQVLPRYGMLVFSDLCVSSENGEFGGQRITLQRFAEVDTVLYEYTAGGLSWPVVASDVVIDPRGRQFYFTVQPPDEEERTIRGTLSEDGKALVLDGSYCNDAKMPMKLLRVSDFGRQAGVCRVCPPMKSAPAEPEPSPPETPAAPPQPAAPLQKIEAGRTTASLG</sequence>
<reference evidence="3 4" key="1">
    <citation type="submission" date="2019-12" db="EMBL/GenBank/DDBJ databases">
        <title>Novel species isolated from a subtropical stream in China.</title>
        <authorList>
            <person name="Lu H."/>
        </authorList>
    </citation>
    <scope>NUCLEOTIDE SEQUENCE [LARGE SCALE GENOMIC DNA]</scope>
    <source>
        <strain evidence="3 4">CY13W</strain>
    </source>
</reference>
<comment type="caution">
    <text evidence="3">The sequence shown here is derived from an EMBL/GenBank/DDBJ whole genome shotgun (WGS) entry which is preliminary data.</text>
</comment>
<keyword evidence="4" id="KW-1185">Reference proteome</keyword>
<dbReference type="Proteomes" id="UP000478090">
    <property type="component" value="Unassembled WGS sequence"/>
</dbReference>
<feature type="compositionally biased region" description="Pro residues" evidence="1">
    <location>
        <begin position="167"/>
        <end position="183"/>
    </location>
</feature>
<keyword evidence="2" id="KW-0732">Signal</keyword>
<name>A0ABW9VH78_9BURK</name>
<gene>
    <name evidence="3" type="ORF">GTP27_06525</name>
</gene>
<proteinExistence type="predicted"/>
<evidence type="ECO:0000313" key="4">
    <source>
        <dbReference type="Proteomes" id="UP000478090"/>
    </source>
</evidence>